<dbReference type="PROSITE" id="PS00662">
    <property type="entry name" value="T2SP_E"/>
    <property type="match status" value="1"/>
</dbReference>
<dbReference type="Proteomes" id="UP000239047">
    <property type="component" value="Unassembled WGS sequence"/>
</dbReference>
<dbReference type="InterPro" id="IPR047667">
    <property type="entry name" value="ATPase_ComGA"/>
</dbReference>
<evidence type="ECO:0000313" key="6">
    <source>
        <dbReference type="Proteomes" id="UP000239047"/>
    </source>
</evidence>
<evidence type="ECO:0000256" key="3">
    <source>
        <dbReference type="ARBA" id="ARBA00022840"/>
    </source>
</evidence>
<dbReference type="RefSeq" id="WP_104056893.1">
    <property type="nucleotide sequence ID" value="NZ_PREZ01000002.1"/>
</dbReference>
<dbReference type="PANTHER" id="PTHR30258:SF2">
    <property type="entry name" value="COMG OPERON PROTEIN 1"/>
    <property type="match status" value="1"/>
</dbReference>
<evidence type="ECO:0000313" key="5">
    <source>
        <dbReference type="EMBL" id="PPA71402.1"/>
    </source>
</evidence>
<name>A0A2S5GEC3_9BACL</name>
<dbReference type="InterPro" id="IPR027417">
    <property type="entry name" value="P-loop_NTPase"/>
</dbReference>
<gene>
    <name evidence="5" type="ORF">C4B60_04880</name>
</gene>
<protein>
    <submittedName>
        <fullName evidence="5">Competence protein ComG</fullName>
    </submittedName>
</protein>
<evidence type="ECO:0000259" key="4">
    <source>
        <dbReference type="PROSITE" id="PS00662"/>
    </source>
</evidence>
<sequence length="359" mass="39718">MSFGAERFAAHLLSEASRKNSSDIHLIPRGEEMLIQFRIQGDLVHFRTLSYSSGERLISHLKFKASLDIGDKRKPQSGAFTAHINEDILSLRVSTLPASSFKESLVIRLLPQAFSVPIERLSLFSKPAKQLLSLVHYSHGMILFTGPTGSGKTTTLYSLIQYCATHLNRNIITLEDPIERQQDHILQVQINERAGVTYAAGLKAVLRHDPDIIIIGEIRDPETAQIAARAALSGHLVLSTLHAKNAEGAVYRMLDLGVSKEELTQTLIGVTGQRLVKVNRSKPEIARATIFEVLTGKILQSVLSQTERGLCRHDSINKLLLKGVALGYVSTEEYYRWMEQETDDTAKTSGLVSEAPGRA</sequence>
<comment type="caution">
    <text evidence="5">The sequence shown here is derived from an EMBL/GenBank/DDBJ whole genome shotgun (WGS) entry which is preliminary data.</text>
</comment>
<dbReference type="PANTHER" id="PTHR30258">
    <property type="entry name" value="TYPE II SECRETION SYSTEM PROTEIN GSPE-RELATED"/>
    <property type="match status" value="1"/>
</dbReference>
<dbReference type="AlphaFoldDB" id="A0A2S5GEC3"/>
<dbReference type="SUPFAM" id="SSF52540">
    <property type="entry name" value="P-loop containing nucleoside triphosphate hydrolases"/>
    <property type="match status" value="1"/>
</dbReference>
<accession>A0A2S5GEC3</accession>
<dbReference type="GO" id="GO:0016887">
    <property type="term" value="F:ATP hydrolysis activity"/>
    <property type="evidence" value="ECO:0007669"/>
    <property type="project" value="TreeGrafter"/>
</dbReference>
<dbReference type="GO" id="GO:0005886">
    <property type="term" value="C:plasma membrane"/>
    <property type="evidence" value="ECO:0007669"/>
    <property type="project" value="TreeGrafter"/>
</dbReference>
<reference evidence="5 6" key="1">
    <citation type="submission" date="2018-02" db="EMBL/GenBank/DDBJ databases">
        <title>Jeotgalibacillus proteolyticum sp. nov. a protease producing bacterium isolated from ocean sediments of Laizhou Bay.</title>
        <authorList>
            <person name="Li Y."/>
        </authorList>
    </citation>
    <scope>NUCLEOTIDE SEQUENCE [LARGE SCALE GENOMIC DNA]</scope>
    <source>
        <strain evidence="5 6">22-7</strain>
    </source>
</reference>
<dbReference type="GO" id="GO:0005524">
    <property type="term" value="F:ATP binding"/>
    <property type="evidence" value="ECO:0007669"/>
    <property type="project" value="UniProtKB-KW"/>
</dbReference>
<dbReference type="SMART" id="SM00382">
    <property type="entry name" value="AAA"/>
    <property type="match status" value="1"/>
</dbReference>
<keyword evidence="6" id="KW-1185">Reference proteome</keyword>
<dbReference type="Pfam" id="PF00437">
    <property type="entry name" value="T2SSE"/>
    <property type="match status" value="1"/>
</dbReference>
<dbReference type="Gene3D" id="3.30.450.90">
    <property type="match status" value="1"/>
</dbReference>
<dbReference type="InterPro" id="IPR001482">
    <property type="entry name" value="T2SS/T4SS_dom"/>
</dbReference>
<dbReference type="InterPro" id="IPR003593">
    <property type="entry name" value="AAA+_ATPase"/>
</dbReference>
<evidence type="ECO:0000256" key="2">
    <source>
        <dbReference type="ARBA" id="ARBA00022741"/>
    </source>
</evidence>
<dbReference type="EMBL" id="PREZ01000002">
    <property type="protein sequence ID" value="PPA71402.1"/>
    <property type="molecule type" value="Genomic_DNA"/>
</dbReference>
<comment type="similarity">
    <text evidence="1">Belongs to the GSP E family.</text>
</comment>
<dbReference type="OrthoDB" id="9808272at2"/>
<feature type="domain" description="Bacterial type II secretion system protein E" evidence="4">
    <location>
        <begin position="206"/>
        <end position="220"/>
    </location>
</feature>
<organism evidence="5 6">
    <name type="scientific">Jeotgalibacillus proteolyticus</name>
    <dbReference type="NCBI Taxonomy" id="2082395"/>
    <lineage>
        <taxon>Bacteria</taxon>
        <taxon>Bacillati</taxon>
        <taxon>Bacillota</taxon>
        <taxon>Bacilli</taxon>
        <taxon>Bacillales</taxon>
        <taxon>Caryophanaceae</taxon>
        <taxon>Jeotgalibacillus</taxon>
    </lineage>
</organism>
<dbReference type="Gene3D" id="3.40.50.300">
    <property type="entry name" value="P-loop containing nucleotide triphosphate hydrolases"/>
    <property type="match status" value="1"/>
</dbReference>
<proteinExistence type="inferred from homology"/>
<dbReference type="NCBIfam" id="NF041000">
    <property type="entry name" value="ATPase_ComGA"/>
    <property type="match status" value="1"/>
</dbReference>
<keyword evidence="3" id="KW-0067">ATP-binding</keyword>
<dbReference type="CDD" id="cd01129">
    <property type="entry name" value="PulE-GspE-like"/>
    <property type="match status" value="1"/>
</dbReference>
<keyword evidence="2" id="KW-0547">Nucleotide-binding</keyword>
<evidence type="ECO:0000256" key="1">
    <source>
        <dbReference type="ARBA" id="ARBA00006611"/>
    </source>
</evidence>